<dbReference type="InterPro" id="IPR023346">
    <property type="entry name" value="Lysozyme-like_dom_sf"/>
</dbReference>
<dbReference type="InterPro" id="IPR008565">
    <property type="entry name" value="TtsA-like_GH18_dom"/>
</dbReference>
<keyword evidence="2" id="KW-0378">Hydrolase</keyword>
<proteinExistence type="predicted"/>
<organism evidence="2 3">
    <name type="scientific">Deinococcus hohokamensis</name>
    <dbReference type="NCBI Taxonomy" id="309883"/>
    <lineage>
        <taxon>Bacteria</taxon>
        <taxon>Thermotogati</taxon>
        <taxon>Deinococcota</taxon>
        <taxon>Deinococci</taxon>
        <taxon>Deinococcales</taxon>
        <taxon>Deinococcaceae</taxon>
        <taxon>Deinococcus</taxon>
    </lineage>
</organism>
<gene>
    <name evidence="2" type="ORF">ACFO0D_01510</name>
</gene>
<accession>A0ABV9I5C6</accession>
<dbReference type="SUPFAM" id="SSF53955">
    <property type="entry name" value="Lysozyme-like"/>
    <property type="match status" value="1"/>
</dbReference>
<evidence type="ECO:0000259" key="1">
    <source>
        <dbReference type="Pfam" id="PF05838"/>
    </source>
</evidence>
<dbReference type="Gene3D" id="1.20.141.10">
    <property type="entry name" value="Chitosanase, subunit A, domain 1"/>
    <property type="match status" value="1"/>
</dbReference>
<protein>
    <submittedName>
        <fullName evidence="2">Glycoside hydrolase family 108 protein</fullName>
    </submittedName>
</protein>
<evidence type="ECO:0000313" key="2">
    <source>
        <dbReference type="EMBL" id="MFC4637006.1"/>
    </source>
</evidence>
<reference evidence="3" key="1">
    <citation type="journal article" date="2019" name="Int. J. Syst. Evol. Microbiol.">
        <title>The Global Catalogue of Microorganisms (GCM) 10K type strain sequencing project: providing services to taxonomists for standard genome sequencing and annotation.</title>
        <authorList>
            <consortium name="The Broad Institute Genomics Platform"/>
            <consortium name="The Broad Institute Genome Sequencing Center for Infectious Disease"/>
            <person name="Wu L."/>
            <person name="Ma J."/>
        </authorList>
    </citation>
    <scope>NUCLEOTIDE SEQUENCE [LARGE SCALE GENOMIC DNA]</scope>
    <source>
        <strain evidence="3">CCUG 55995</strain>
    </source>
</reference>
<dbReference type="GO" id="GO:0016787">
    <property type="term" value="F:hydrolase activity"/>
    <property type="evidence" value="ECO:0007669"/>
    <property type="project" value="UniProtKB-KW"/>
</dbReference>
<sequence length="247" mass="27403">MTDFEKAHAFVRRWEGGYVNHPNDKGGETNLGVTKSNWVRWCQSQGLPIKPMKQLTPADVKPLYEAWYWKPLAAQYPWPVSAALYDCSVNHGPGDGNPFDEGGREAGASWIAWKARQLCPNGTPLQQALAVCDAREAFYAAIIRHDPSQQVFQKGWMNRLNALRTWLKEAAAATPEAAPQVLLVPKGGGEPVPWDGKPAPYGGVPLTAALIEQLRLVYPQPGGPWTYQGLKVYVRRNGDLVLERFKA</sequence>
<dbReference type="CDD" id="cd13926">
    <property type="entry name" value="N-acetylmuramidase_GH108"/>
    <property type="match status" value="1"/>
</dbReference>
<dbReference type="RefSeq" id="WP_380060043.1">
    <property type="nucleotide sequence ID" value="NZ_JBHSEI010000001.1"/>
</dbReference>
<comment type="caution">
    <text evidence="2">The sequence shown here is derived from an EMBL/GenBank/DDBJ whole genome shotgun (WGS) entry which is preliminary data.</text>
</comment>
<feature type="domain" description="TtsA-like Glycoside hydrolase family 108" evidence="1">
    <location>
        <begin position="10"/>
        <end position="92"/>
    </location>
</feature>
<dbReference type="EMBL" id="JBHSEI010000001">
    <property type="protein sequence ID" value="MFC4637006.1"/>
    <property type="molecule type" value="Genomic_DNA"/>
</dbReference>
<keyword evidence="3" id="KW-1185">Reference proteome</keyword>
<evidence type="ECO:0000313" key="3">
    <source>
        <dbReference type="Proteomes" id="UP001595952"/>
    </source>
</evidence>
<name>A0ABV9I5C6_9DEIO</name>
<dbReference type="Pfam" id="PF05838">
    <property type="entry name" value="Glyco_hydro_108"/>
    <property type="match status" value="1"/>
</dbReference>
<dbReference type="Proteomes" id="UP001595952">
    <property type="component" value="Unassembled WGS sequence"/>
</dbReference>